<feature type="coiled-coil region" evidence="8">
    <location>
        <begin position="671"/>
        <end position="698"/>
    </location>
</feature>
<feature type="region of interest" description="Disordered" evidence="9">
    <location>
        <begin position="907"/>
        <end position="964"/>
    </location>
</feature>
<evidence type="ECO:0000256" key="2">
    <source>
        <dbReference type="ARBA" id="ARBA00006533"/>
    </source>
</evidence>
<protein>
    <submittedName>
        <fullName evidence="11">Condensin complex subunit 3 isoform A</fullName>
    </submittedName>
</protein>
<comment type="caution">
    <text evidence="11">The sequence shown here is derived from an EMBL/GenBank/DDBJ whole genome shotgun (WGS) entry which is preliminary data.</text>
</comment>
<dbReference type="InterPro" id="IPR011989">
    <property type="entry name" value="ARM-like"/>
</dbReference>
<dbReference type="Pfam" id="PF12719">
    <property type="entry name" value="Cnd3"/>
    <property type="match status" value="1"/>
</dbReference>
<gene>
    <name evidence="11" type="primary">NCAPG</name>
    <name evidence="11" type="ORF">Y1Q_0021449</name>
</gene>
<evidence type="ECO:0000256" key="3">
    <source>
        <dbReference type="ARBA" id="ARBA00022454"/>
    </source>
</evidence>
<dbReference type="RefSeq" id="XP_019335590.1">
    <property type="nucleotide sequence ID" value="XM_019480045.2"/>
</dbReference>
<dbReference type="GO" id="GO:0051301">
    <property type="term" value="P:cell division"/>
    <property type="evidence" value="ECO:0007669"/>
    <property type="project" value="UniProtKB-KW"/>
</dbReference>
<organism evidence="11 12">
    <name type="scientific">Alligator mississippiensis</name>
    <name type="common">American alligator</name>
    <dbReference type="NCBI Taxonomy" id="8496"/>
    <lineage>
        <taxon>Eukaryota</taxon>
        <taxon>Metazoa</taxon>
        <taxon>Chordata</taxon>
        <taxon>Craniata</taxon>
        <taxon>Vertebrata</taxon>
        <taxon>Euteleostomi</taxon>
        <taxon>Archelosauria</taxon>
        <taxon>Archosauria</taxon>
        <taxon>Crocodylia</taxon>
        <taxon>Alligatoridae</taxon>
        <taxon>Alligatorinae</taxon>
        <taxon>Alligator</taxon>
    </lineage>
</organism>
<dbReference type="GO" id="GO:0007076">
    <property type="term" value="P:mitotic chromosome condensation"/>
    <property type="evidence" value="ECO:0007669"/>
    <property type="project" value="InterPro"/>
</dbReference>
<dbReference type="InterPro" id="IPR016024">
    <property type="entry name" value="ARM-type_fold"/>
</dbReference>
<feature type="domain" description="Nuclear condensin complex subunit 3 C-terminal" evidence="10">
    <location>
        <begin position="560"/>
        <end position="865"/>
    </location>
</feature>
<dbReference type="STRING" id="8496.A0A151P9P6"/>
<dbReference type="PANTHER" id="PTHR14418">
    <property type="entry name" value="CONDENSIN COMPLEX SUBUNIT 3-RELATED"/>
    <property type="match status" value="1"/>
</dbReference>
<keyword evidence="8" id="KW-0175">Coiled coil</keyword>
<dbReference type="GO" id="GO:0000793">
    <property type="term" value="C:condensed chromosome"/>
    <property type="evidence" value="ECO:0007669"/>
    <property type="project" value="TreeGrafter"/>
</dbReference>
<reference evidence="11 12" key="1">
    <citation type="journal article" date="2012" name="Genome Biol.">
        <title>Sequencing three crocodilian genomes to illuminate the evolution of archosaurs and amniotes.</title>
        <authorList>
            <person name="St John J.A."/>
            <person name="Braun E.L."/>
            <person name="Isberg S.R."/>
            <person name="Miles L.G."/>
            <person name="Chong A.Y."/>
            <person name="Gongora J."/>
            <person name="Dalzell P."/>
            <person name="Moran C."/>
            <person name="Bed'hom B."/>
            <person name="Abzhanov A."/>
            <person name="Burgess S.C."/>
            <person name="Cooksey A.M."/>
            <person name="Castoe T.A."/>
            <person name="Crawford N.G."/>
            <person name="Densmore L.D."/>
            <person name="Drew J.C."/>
            <person name="Edwards S.V."/>
            <person name="Faircloth B.C."/>
            <person name="Fujita M.K."/>
            <person name="Greenwold M.J."/>
            <person name="Hoffmann F.G."/>
            <person name="Howard J.M."/>
            <person name="Iguchi T."/>
            <person name="Janes D.E."/>
            <person name="Khan S.Y."/>
            <person name="Kohno S."/>
            <person name="de Koning A.J."/>
            <person name="Lance S.L."/>
            <person name="McCarthy F.M."/>
            <person name="McCormack J.E."/>
            <person name="Merchant M.E."/>
            <person name="Peterson D.G."/>
            <person name="Pollock D.D."/>
            <person name="Pourmand N."/>
            <person name="Raney B.J."/>
            <person name="Roessler K.A."/>
            <person name="Sanford J.R."/>
            <person name="Sawyer R.H."/>
            <person name="Schmidt C.J."/>
            <person name="Triplett E.W."/>
            <person name="Tuberville T.D."/>
            <person name="Venegas-Anaya M."/>
            <person name="Howard J.T."/>
            <person name="Jarvis E.D."/>
            <person name="Guillette L.J.Jr."/>
            <person name="Glenn T.C."/>
            <person name="Green R.E."/>
            <person name="Ray D.A."/>
        </authorList>
    </citation>
    <scope>NUCLEOTIDE SEQUENCE [LARGE SCALE GENOMIC DNA]</scope>
    <source>
        <strain evidence="11">KSC_2009_1</strain>
    </source>
</reference>
<evidence type="ECO:0000256" key="1">
    <source>
        <dbReference type="ARBA" id="ARBA00004286"/>
    </source>
</evidence>
<evidence type="ECO:0000313" key="12">
    <source>
        <dbReference type="Proteomes" id="UP000050525"/>
    </source>
</evidence>
<evidence type="ECO:0000256" key="6">
    <source>
        <dbReference type="ARBA" id="ARBA00023067"/>
    </source>
</evidence>
<comment type="similarity">
    <text evidence="2">Belongs to the CND3 (condensin subunit 3) family.</text>
</comment>
<dbReference type="PANTHER" id="PTHR14418:SF5">
    <property type="entry name" value="CONDENSIN COMPLEX SUBUNIT 3"/>
    <property type="match status" value="1"/>
</dbReference>
<evidence type="ECO:0000256" key="5">
    <source>
        <dbReference type="ARBA" id="ARBA00022776"/>
    </source>
</evidence>
<evidence type="ECO:0000259" key="10">
    <source>
        <dbReference type="Pfam" id="PF12719"/>
    </source>
</evidence>
<dbReference type="AlphaFoldDB" id="A0A151P9P6"/>
<evidence type="ECO:0000256" key="9">
    <source>
        <dbReference type="SAM" id="MobiDB-lite"/>
    </source>
</evidence>
<feature type="compositionally biased region" description="Polar residues" evidence="9">
    <location>
        <begin position="914"/>
        <end position="925"/>
    </location>
</feature>
<evidence type="ECO:0000256" key="4">
    <source>
        <dbReference type="ARBA" id="ARBA00022618"/>
    </source>
</evidence>
<evidence type="ECO:0000256" key="7">
    <source>
        <dbReference type="ARBA" id="ARBA00023306"/>
    </source>
</evidence>
<accession>A0A151P9P6</accession>
<keyword evidence="5" id="KW-0498">Mitosis</keyword>
<dbReference type="Proteomes" id="UP000050525">
    <property type="component" value="Unassembled WGS sequence"/>
</dbReference>
<keyword evidence="3" id="KW-0158">Chromosome</keyword>
<name>A0A151P9P6_ALLMI</name>
<evidence type="ECO:0000256" key="8">
    <source>
        <dbReference type="SAM" id="Coils"/>
    </source>
</evidence>
<sequence>MGADAELLSIRDAFALAQKPQQSQAKLVAALRRTYAQLDEKKNFHEEFLNFLKYPMVVYKREPAVEQVINFAAKFISSLYQANEEGVTEEEENNSLLNYSFNFLLKSHNANSHAVRFRACQLVNKLLENMPENAQIDDELFDKINEAMLIRLKDKFPNVRIQAVLALCRLQDPKDENCSVVNVYNTLLENDSNSEVRRAVLSCIAVSAQTLPKIVGRIMDVKEAVRKLAYEVLAEKVPMKVLSIAQRVKLLQQGLNDRSDAVKEVVKKKLLQSWLRVTEGDVLELLHRLDVEHCPEVAVPMLNAMFSLSSISDLVQNCKNLDSRKMIPVEELTAENALYWRSLCEYLKSKGEEGEALLERIVPEPAIYAEYLLSYLQSIPVLSEKQREDFSCIEHLMTKEFIGQQLSLLIGCMDTTEEGGRKRLLAVLQEILILPTTSLSLISSLAERLLSIIKDDDKRIETVAEIISEVREPIVTFDKPIDATEIRKQQLKLAEIKVKLFEAKVALEECIDLQDFNHASVLKEKITELEHIKNDLIKEAEQPEIKEMRVEKNDPETLLKCLMICYELLKQMSFVKGIGSTMNGIVESLILPGITNVHPAVRNMAVLCLGCCALQDKDFAHQHLALLLQVLQIDDITVKLSALKAVFDQLMLFGIEPFKVKKTSDSESEDAEIRSRDCEEEENKCKEAEEETDTVHNLLQLLSSFLDSEFSELRTEAAEGLVKLMFSGRLIGARLLSRLVLLWYNPVTEDDTRLRHCLGVFFPLFAYANRANQECFEEAYLPTLRTLFYAPASSPLTEVDIGNVSELLVDLTRPSGLNPQAKNSQDYQNLTVHDSLAMKICNAILMDPTAPDVRIYAKALSSLELSKYSIKDLLILFDEILEKVKDKLCQRAIEKIKTDLRKHNDMGKDHSAVVQDTGTTTSEDVNQIEDEEKKATDQTPVNEDDKQNATRKMKSTSCKTNGGRRKVTTEAMNKRRRNKTIEFDSESFVCGPLKYVSGDEVPEPVSVPSSRPSRRAKTAAIEKTRMNLTGLINEAADE</sequence>
<keyword evidence="6" id="KW-0226">DNA condensation</keyword>
<keyword evidence="12" id="KW-1185">Reference proteome</keyword>
<dbReference type="InterPro" id="IPR025977">
    <property type="entry name" value="Cnd3_C"/>
</dbReference>
<dbReference type="GO" id="GO:0000796">
    <property type="term" value="C:condensin complex"/>
    <property type="evidence" value="ECO:0007669"/>
    <property type="project" value="InterPro"/>
</dbReference>
<dbReference type="FunFam" id="1.25.10.10:FF:000461">
    <property type="entry name" value="Non-SMC condensin I complex, subunit G"/>
    <property type="match status" value="1"/>
</dbReference>
<evidence type="ECO:0000313" key="11">
    <source>
        <dbReference type="EMBL" id="KYO45806.1"/>
    </source>
</evidence>
<dbReference type="OrthoDB" id="27187at2759"/>
<dbReference type="Gene3D" id="1.25.10.10">
    <property type="entry name" value="Leucine-rich Repeat Variant"/>
    <property type="match status" value="1"/>
</dbReference>
<dbReference type="GeneID" id="102558636"/>
<comment type="subcellular location">
    <subcellularLocation>
        <location evidence="1">Chromosome</location>
    </subcellularLocation>
</comment>
<dbReference type="CTD" id="64151"/>
<dbReference type="EMBL" id="AKHW03000533">
    <property type="protein sequence ID" value="KYO45806.1"/>
    <property type="molecule type" value="Genomic_DNA"/>
</dbReference>
<dbReference type="InterPro" id="IPR027165">
    <property type="entry name" value="CND3"/>
</dbReference>
<dbReference type="SUPFAM" id="SSF48371">
    <property type="entry name" value="ARM repeat"/>
    <property type="match status" value="1"/>
</dbReference>
<keyword evidence="4" id="KW-0132">Cell division</keyword>
<keyword evidence="7" id="KW-0131">Cell cycle</keyword>
<dbReference type="GO" id="GO:0005737">
    <property type="term" value="C:cytoplasm"/>
    <property type="evidence" value="ECO:0007669"/>
    <property type="project" value="TreeGrafter"/>
</dbReference>
<proteinExistence type="inferred from homology"/>